<dbReference type="InterPro" id="IPR012337">
    <property type="entry name" value="RNaseH-like_sf"/>
</dbReference>
<dbReference type="EMBL" id="CAJNOK010007711">
    <property type="protein sequence ID" value="CAF1042258.1"/>
    <property type="molecule type" value="Genomic_DNA"/>
</dbReference>
<reference evidence="3" key="1">
    <citation type="submission" date="2021-02" db="EMBL/GenBank/DDBJ databases">
        <authorList>
            <person name="Nowell W R."/>
        </authorList>
    </citation>
    <scope>NUCLEOTIDE SEQUENCE</scope>
</reference>
<dbReference type="GO" id="GO:0046983">
    <property type="term" value="F:protein dimerization activity"/>
    <property type="evidence" value="ECO:0007669"/>
    <property type="project" value="InterPro"/>
</dbReference>
<evidence type="ECO:0000313" key="2">
    <source>
        <dbReference type="EMBL" id="CAF1042258.1"/>
    </source>
</evidence>
<accession>A0A8S2JI16</accession>
<comment type="caution">
    <text evidence="3">The sequence shown here is derived from an EMBL/GenBank/DDBJ whole genome shotgun (WGS) entry which is preliminary data.</text>
</comment>
<organism evidence="3 4">
    <name type="scientific">Didymodactylos carnosus</name>
    <dbReference type="NCBI Taxonomy" id="1234261"/>
    <lineage>
        <taxon>Eukaryota</taxon>
        <taxon>Metazoa</taxon>
        <taxon>Spiralia</taxon>
        <taxon>Gnathifera</taxon>
        <taxon>Rotifera</taxon>
        <taxon>Eurotatoria</taxon>
        <taxon>Bdelloidea</taxon>
        <taxon>Philodinida</taxon>
        <taxon>Philodinidae</taxon>
        <taxon>Didymodactylos</taxon>
    </lineage>
</organism>
<dbReference type="SUPFAM" id="SSF53098">
    <property type="entry name" value="Ribonuclease H-like"/>
    <property type="match status" value="1"/>
</dbReference>
<dbReference type="InterPro" id="IPR008906">
    <property type="entry name" value="HATC_C_dom"/>
</dbReference>
<feature type="domain" description="HAT C-terminal dimerisation" evidence="1">
    <location>
        <begin position="141"/>
        <end position="192"/>
    </location>
</feature>
<dbReference type="Proteomes" id="UP000677228">
    <property type="component" value="Unassembled WGS sequence"/>
</dbReference>
<sequence>MVYVRDCDRWSLSDLRQRISFEFSKKSTLQTVIPSYYLIKQYCIVNNKHDKYWTLTTSLHWIATYLDPSFKELSFVNDRKFFDDQKKCIIDGLLVLTEDLKDFPTPTAITDSSLSSSLSSTATTVATTTFTPPLKKIKKNDPFATKIAKSIYVTQASSAESERHFSTSGQIVTEQRLQLDLEYVESLVVLKEAYLNNNWPKK</sequence>
<evidence type="ECO:0000313" key="4">
    <source>
        <dbReference type="Proteomes" id="UP000682733"/>
    </source>
</evidence>
<dbReference type="EMBL" id="CAJOBA010007723">
    <property type="protein sequence ID" value="CAF3810404.1"/>
    <property type="molecule type" value="Genomic_DNA"/>
</dbReference>
<evidence type="ECO:0000259" key="1">
    <source>
        <dbReference type="Pfam" id="PF05699"/>
    </source>
</evidence>
<evidence type="ECO:0000313" key="3">
    <source>
        <dbReference type="EMBL" id="CAF3810404.1"/>
    </source>
</evidence>
<gene>
    <name evidence="2" type="ORF">OVA965_LOCUS16545</name>
    <name evidence="3" type="ORF">TMI583_LOCUS16555</name>
</gene>
<proteinExistence type="predicted"/>
<dbReference type="Proteomes" id="UP000682733">
    <property type="component" value="Unassembled WGS sequence"/>
</dbReference>
<dbReference type="AlphaFoldDB" id="A0A8S2JI16"/>
<protein>
    <recommendedName>
        <fullName evidence="1">HAT C-terminal dimerisation domain-containing protein</fullName>
    </recommendedName>
</protein>
<name>A0A8S2JI16_9BILA</name>
<dbReference type="Pfam" id="PF05699">
    <property type="entry name" value="Dimer_Tnp_hAT"/>
    <property type="match status" value="1"/>
</dbReference>